<feature type="domain" description="Metalloprotease TldD/E central" evidence="7">
    <location>
        <begin position="125"/>
        <end position="239"/>
    </location>
</feature>
<keyword evidence="4" id="KW-0482">Metalloprotease</keyword>
<keyword evidence="3" id="KW-0378">Hydrolase</keyword>
<evidence type="ECO:0000259" key="6">
    <source>
        <dbReference type="Pfam" id="PF19289"/>
    </source>
</evidence>
<evidence type="ECO:0000313" key="8">
    <source>
        <dbReference type="EMBL" id="SDB32832.1"/>
    </source>
</evidence>
<dbReference type="InterPro" id="IPR045570">
    <property type="entry name" value="Metalloprtase-TldD/E_cen_dom"/>
</dbReference>
<dbReference type="Gene3D" id="3.30.2290.10">
    <property type="entry name" value="PmbA/TldD superfamily"/>
    <property type="match status" value="1"/>
</dbReference>
<feature type="domain" description="Metalloprotease TldD/E C-terminal" evidence="6">
    <location>
        <begin position="247"/>
        <end position="480"/>
    </location>
</feature>
<dbReference type="GO" id="GO:0008237">
    <property type="term" value="F:metallopeptidase activity"/>
    <property type="evidence" value="ECO:0007669"/>
    <property type="project" value="UniProtKB-KW"/>
</dbReference>
<evidence type="ECO:0000259" key="7">
    <source>
        <dbReference type="Pfam" id="PF19290"/>
    </source>
</evidence>
<accession>A0A1G6CJ90</accession>
<dbReference type="InterPro" id="IPR025502">
    <property type="entry name" value="TldD"/>
</dbReference>
<dbReference type="PIRSF" id="PIRSF004919">
    <property type="entry name" value="TldD"/>
    <property type="match status" value="1"/>
</dbReference>
<reference evidence="9" key="1">
    <citation type="submission" date="2016-10" db="EMBL/GenBank/DDBJ databases">
        <authorList>
            <person name="Varghese N."/>
            <person name="Submissions S."/>
        </authorList>
    </citation>
    <scope>NUCLEOTIDE SEQUENCE [LARGE SCALE GENOMIC DNA]</scope>
    <source>
        <strain evidence="9">CGMCC 1.10824</strain>
    </source>
</reference>
<dbReference type="Pfam" id="PF01523">
    <property type="entry name" value="PmbA_TldD_1st"/>
    <property type="match status" value="1"/>
</dbReference>
<evidence type="ECO:0000313" key="9">
    <source>
        <dbReference type="Proteomes" id="UP000199626"/>
    </source>
</evidence>
<dbReference type="InterPro" id="IPR002510">
    <property type="entry name" value="Metalloprtase-TldD/E_N"/>
</dbReference>
<proteinExistence type="inferred from homology"/>
<dbReference type="Proteomes" id="UP000199626">
    <property type="component" value="Unassembled WGS sequence"/>
</dbReference>
<dbReference type="Pfam" id="PF19289">
    <property type="entry name" value="PmbA_TldD_3rd"/>
    <property type="match status" value="1"/>
</dbReference>
<sequence>MQLPNVEHNLLHQHELDRDALQQSLATLYTGAIDFADIYLQSSLHESWVLEDGMIKDGSFHIEAGLGVRAVHGDKTGFAYADEISLIALNQAAAAARGISQAGQAKQLQVLHRVVAAERYAAINPLFQFSENAKIELLQAIDAYARSQDPRVVEVIASVTGSYDEILVAATDGTFATDVRPLVRVNCTILVEQNGRRERGSAGGGARVEYHYFLESGEGTKPRWQHYVDEAVRQALINLEARPAPAGTMPVVLGPGWPGVLLHEAVGHGLEGDFNRKGSSAYAGKIGEMVASEHCTIVDDGTLNQRRGSLSVDDEGTPAGYNVLIEKGRLVGYMQDKLNARLMGVDPTGNGRRESFSCLPMPRMTNTYMLAGEHDPAEMIASVKRGIYAPNFAGGQVDITSGKFVFSASEAYLIEDGKITAPLKGATLIGNGPEAMRQVSMVGHDLKLDDGVGVCGKDGQSVPVGVGQPTLKLDAMTVGGTD</sequence>
<evidence type="ECO:0000256" key="4">
    <source>
        <dbReference type="ARBA" id="ARBA00023049"/>
    </source>
</evidence>
<feature type="domain" description="Metalloprotease TldD/E N-terminal" evidence="5">
    <location>
        <begin position="36"/>
        <end position="97"/>
    </location>
</feature>
<dbReference type="GO" id="GO:0006508">
    <property type="term" value="P:proteolysis"/>
    <property type="evidence" value="ECO:0007669"/>
    <property type="project" value="UniProtKB-KW"/>
</dbReference>
<evidence type="ECO:0000256" key="2">
    <source>
        <dbReference type="ARBA" id="ARBA00022670"/>
    </source>
</evidence>
<protein>
    <submittedName>
        <fullName evidence="8">TldD protein</fullName>
    </submittedName>
</protein>
<dbReference type="AlphaFoldDB" id="A0A1G6CJ90"/>
<dbReference type="InterPro" id="IPR035068">
    <property type="entry name" value="TldD/PmbA_N"/>
</dbReference>
<gene>
    <name evidence="8" type="ORF">SAMN02927930_01250</name>
</gene>
<dbReference type="OrthoDB" id="9803213at2"/>
<evidence type="ECO:0000256" key="1">
    <source>
        <dbReference type="ARBA" id="ARBA00005836"/>
    </source>
</evidence>
<dbReference type="PANTHER" id="PTHR30624:SF4">
    <property type="entry name" value="METALLOPROTEASE TLDD"/>
    <property type="match status" value="1"/>
</dbReference>
<dbReference type="PANTHER" id="PTHR30624">
    <property type="entry name" value="UNCHARACTERIZED PROTEIN TLDD AND PMBA"/>
    <property type="match status" value="1"/>
</dbReference>
<keyword evidence="2" id="KW-0645">Protease</keyword>
<dbReference type="InterPro" id="IPR045569">
    <property type="entry name" value="Metalloprtase-TldD/E_C"/>
</dbReference>
<dbReference type="RefSeq" id="WP_092592813.1">
    <property type="nucleotide sequence ID" value="NZ_FMXN01000006.1"/>
</dbReference>
<dbReference type="SUPFAM" id="SSF111283">
    <property type="entry name" value="Putative modulator of DNA gyrase, PmbA/TldD"/>
    <property type="match status" value="1"/>
</dbReference>
<dbReference type="InterPro" id="IPR051463">
    <property type="entry name" value="Peptidase_U62_metallo"/>
</dbReference>
<dbReference type="EMBL" id="FMXN01000006">
    <property type="protein sequence ID" value="SDB32832.1"/>
    <property type="molecule type" value="Genomic_DNA"/>
</dbReference>
<name>A0A1G6CJ90_9GAMM</name>
<organism evidence="8 9">
    <name type="scientific">Pseudidiomarina indica</name>
    <dbReference type="NCBI Taxonomy" id="1159017"/>
    <lineage>
        <taxon>Bacteria</taxon>
        <taxon>Pseudomonadati</taxon>
        <taxon>Pseudomonadota</taxon>
        <taxon>Gammaproteobacteria</taxon>
        <taxon>Alteromonadales</taxon>
        <taxon>Idiomarinaceae</taxon>
        <taxon>Pseudidiomarina</taxon>
    </lineage>
</organism>
<keyword evidence="9" id="KW-1185">Reference proteome</keyword>
<comment type="similarity">
    <text evidence="1">Belongs to the peptidase U62 family.</text>
</comment>
<evidence type="ECO:0000256" key="3">
    <source>
        <dbReference type="ARBA" id="ARBA00022801"/>
    </source>
</evidence>
<dbReference type="InterPro" id="IPR036059">
    <property type="entry name" value="TldD/PmbA_sf"/>
</dbReference>
<dbReference type="STRING" id="1159017.SAMN02927930_01250"/>
<evidence type="ECO:0000259" key="5">
    <source>
        <dbReference type="Pfam" id="PF01523"/>
    </source>
</evidence>
<dbReference type="Pfam" id="PF19290">
    <property type="entry name" value="PmbA_TldD_2nd"/>
    <property type="match status" value="1"/>
</dbReference>
<dbReference type="NCBIfam" id="NF008006">
    <property type="entry name" value="PRK10735.1"/>
    <property type="match status" value="1"/>
</dbReference>
<dbReference type="GO" id="GO:0005829">
    <property type="term" value="C:cytosol"/>
    <property type="evidence" value="ECO:0007669"/>
    <property type="project" value="TreeGrafter"/>
</dbReference>